<dbReference type="RefSeq" id="XP_007375326.1">
    <property type="nucleotide sequence ID" value="XM_007375264.1"/>
</dbReference>
<feature type="region of interest" description="Disordered" evidence="1">
    <location>
        <begin position="260"/>
        <end position="313"/>
    </location>
</feature>
<organism evidence="3">
    <name type="scientific">Spathaspora passalidarum (strain NRRL Y-27907 / 11-Y1)</name>
    <dbReference type="NCBI Taxonomy" id="619300"/>
    <lineage>
        <taxon>Eukaryota</taxon>
        <taxon>Fungi</taxon>
        <taxon>Dikarya</taxon>
        <taxon>Ascomycota</taxon>
        <taxon>Saccharomycotina</taxon>
        <taxon>Pichiomycetes</taxon>
        <taxon>Debaryomycetaceae</taxon>
        <taxon>Spathaspora</taxon>
    </lineage>
</organism>
<dbReference type="AlphaFoldDB" id="G3AP19"/>
<name>G3AP19_SPAPN</name>
<evidence type="ECO:0000256" key="1">
    <source>
        <dbReference type="SAM" id="MobiDB-lite"/>
    </source>
</evidence>
<feature type="compositionally biased region" description="Low complexity" evidence="1">
    <location>
        <begin position="20"/>
        <end position="49"/>
    </location>
</feature>
<feature type="region of interest" description="Disordered" evidence="1">
    <location>
        <begin position="189"/>
        <end position="220"/>
    </location>
</feature>
<evidence type="ECO:0008006" key="4">
    <source>
        <dbReference type="Google" id="ProtNLM"/>
    </source>
</evidence>
<sequence>MASKEDLPHQDTSARKLLDPTTSTIPPTATTPETMLSGQSPPSSPSDAPSHLKAEEEANSPSPPSVPSASMKPPALPFTSPTTITSPSPDNNSKFRESIMSTMSQYSGLPSDEAATKVHIFSSNKVRYVTDEDDQHERERKHEHDFEHDLEHDHDNESIKLGKLVTRTSPVKEESPSMTYLTSVKEAIPARSPRRPLSVPPDSMPLDLSHSLPGPKRHSMVTDMKRRSIQINDGLEKLMHDAHSITSEEPEALAIKPTISAQTEPIPPKSDLTITKTRETSLPPRPTLDNIRRARDFSNSLQKQSESENAESDEYYDIEPEIQTKAKPVHKAITHKKKKKKNKQLPFSYTTLVNLLQSMNGTVIGEEFNQLHIPAQEKQLISQIIDSLSKLTSDMILDETRYEIGIKRLQLALNVLEGFT</sequence>
<evidence type="ECO:0000313" key="3">
    <source>
        <dbReference type="Proteomes" id="UP000000709"/>
    </source>
</evidence>
<accession>G3AP19</accession>
<feature type="region of interest" description="Disordered" evidence="1">
    <location>
        <begin position="1"/>
        <end position="101"/>
    </location>
</feature>
<feature type="compositionally biased region" description="Basic and acidic residues" evidence="1">
    <location>
        <begin position="1"/>
        <end position="18"/>
    </location>
</feature>
<dbReference type="OrthoDB" id="4067583at2759"/>
<feature type="region of interest" description="Disordered" evidence="1">
    <location>
        <begin position="129"/>
        <end position="151"/>
    </location>
</feature>
<dbReference type="HOGENOM" id="CLU_654107_0_0_1"/>
<protein>
    <recommendedName>
        <fullName evidence="4">Protein NBA1</fullName>
    </recommendedName>
</protein>
<dbReference type="Proteomes" id="UP000000709">
    <property type="component" value="Unassembled WGS sequence"/>
</dbReference>
<feature type="compositionally biased region" description="Low complexity" evidence="1">
    <location>
        <begin position="67"/>
        <end position="89"/>
    </location>
</feature>
<keyword evidence="3" id="KW-1185">Reference proteome</keyword>
<feature type="compositionally biased region" description="Basic and acidic residues" evidence="1">
    <location>
        <begin position="135"/>
        <end position="151"/>
    </location>
</feature>
<evidence type="ECO:0000313" key="2">
    <source>
        <dbReference type="EMBL" id="EGW32050.1"/>
    </source>
</evidence>
<proteinExistence type="predicted"/>
<dbReference type="eggNOG" id="ENOG502R6DJ">
    <property type="taxonomic scope" value="Eukaryota"/>
</dbReference>
<gene>
    <name evidence="2" type="ORF">SPAPADRAFT_61144</name>
</gene>
<dbReference type="EMBL" id="GL996502">
    <property type="protein sequence ID" value="EGW32050.1"/>
    <property type="molecule type" value="Genomic_DNA"/>
</dbReference>
<dbReference type="GeneID" id="18873740"/>
<dbReference type="KEGG" id="spaa:SPAPADRAFT_61144"/>
<dbReference type="InParanoid" id="G3AP19"/>
<reference evidence="2 3" key="1">
    <citation type="journal article" date="2011" name="Proc. Natl. Acad. Sci. U.S.A.">
        <title>Comparative genomics of xylose-fermenting fungi for enhanced biofuel production.</title>
        <authorList>
            <person name="Wohlbach D.J."/>
            <person name="Kuo A."/>
            <person name="Sato T.K."/>
            <person name="Potts K.M."/>
            <person name="Salamov A.A."/>
            <person name="LaButti K.M."/>
            <person name="Sun H."/>
            <person name="Clum A."/>
            <person name="Pangilinan J.L."/>
            <person name="Lindquist E.A."/>
            <person name="Lucas S."/>
            <person name="Lapidus A."/>
            <person name="Jin M."/>
            <person name="Gunawan C."/>
            <person name="Balan V."/>
            <person name="Dale B.E."/>
            <person name="Jeffries T.W."/>
            <person name="Zinkel R."/>
            <person name="Barry K.W."/>
            <person name="Grigoriev I.V."/>
            <person name="Gasch A.P."/>
        </authorList>
    </citation>
    <scope>NUCLEOTIDE SEQUENCE [LARGE SCALE GENOMIC DNA]</scope>
    <source>
        <strain evidence="3">NRRL Y-27907 / 11-Y1</strain>
    </source>
</reference>
<dbReference type="STRING" id="619300.G3AP19"/>